<evidence type="ECO:0000256" key="9">
    <source>
        <dbReference type="PIRSR" id="PIRSR600760-2"/>
    </source>
</evidence>
<dbReference type="GO" id="GO:0046872">
    <property type="term" value="F:metal ion binding"/>
    <property type="evidence" value="ECO:0007669"/>
    <property type="project" value="UniProtKB-UniRule"/>
</dbReference>
<dbReference type="PROSITE" id="PS00629">
    <property type="entry name" value="IMP_1"/>
    <property type="match status" value="1"/>
</dbReference>
<dbReference type="Gene3D" id="3.30.540.10">
    <property type="entry name" value="Fructose-1,6-Bisphosphatase, subunit A, domain 1"/>
    <property type="match status" value="1"/>
</dbReference>
<feature type="binding site" evidence="9">
    <location>
        <position position="137"/>
    </location>
    <ligand>
        <name>Mg(2+)</name>
        <dbReference type="ChEBI" id="CHEBI:18420"/>
        <label>1</label>
        <note>catalytic</note>
    </ligand>
</feature>
<reference evidence="11 12" key="1">
    <citation type="submission" date="2018-05" db="EMBL/GenBank/DDBJ databases">
        <title>Genome sequencing and assembly of the regulated plant pathogen Lachnellula willkommii and related sister species for the development of diagnostic species identification markers.</title>
        <authorList>
            <person name="Giroux E."/>
            <person name="Bilodeau G."/>
        </authorList>
    </citation>
    <scope>NUCLEOTIDE SEQUENCE [LARGE SCALE GENOMIC DNA]</scope>
    <source>
        <strain evidence="11 12">CBS 268.59</strain>
    </source>
</reference>
<dbReference type="PANTHER" id="PTHR43200:SF2">
    <property type="entry name" value="3'(2'),5'-BISPHOSPHATE NUCLEOTIDASE"/>
    <property type="match status" value="1"/>
</dbReference>
<feature type="binding site" evidence="9">
    <location>
        <position position="136"/>
    </location>
    <ligand>
        <name>Mg(2+)</name>
        <dbReference type="ChEBI" id="CHEBI:18420"/>
        <label>1</label>
        <note>catalytic</note>
    </ligand>
</feature>
<accession>A0A8T9CFH2</accession>
<dbReference type="GO" id="GO:0043647">
    <property type="term" value="P:inositol phosphate metabolic process"/>
    <property type="evidence" value="ECO:0007669"/>
    <property type="project" value="UniProtKB-UniRule"/>
</dbReference>
<proteinExistence type="inferred from homology"/>
<evidence type="ECO:0000313" key="11">
    <source>
        <dbReference type="EMBL" id="TVY83307.1"/>
    </source>
</evidence>
<dbReference type="GO" id="GO:0000103">
    <property type="term" value="P:sulfate assimilation"/>
    <property type="evidence" value="ECO:0007669"/>
    <property type="project" value="TreeGrafter"/>
</dbReference>
<sequence>MDLPYAKERHVAELAVQRAALLTKKMLRAIDKGTISKSDQSPVTIADFAAQALLISAIHHNLPDDSFVGEEAADTLREDAQLQKRVWDLVSEKYLDSAETEALLSTPASSEEMLDLIDLGCGPGGRKGRVWMLDPIDGTAAFMRGEQYAISLALVENGFEKIGVVACPNLNLENGKVHEEQVDKEGFGLMLSAVRDQGALIRPLSSGELQPAHKIERPVDVQNREDLHWVEGTTSKSNDFEKQQTIAKSLGGSWPGTDVYSSQMRYIALTVGGGNVNVAIPKKRDNKSWVWDHAGGHLILKEAGGLMTDLNGKEIDFGAGRFLGENYGRVVAPDSMREEVMALVESILAESKKGK</sequence>
<dbReference type="GO" id="GO:0008441">
    <property type="term" value="F:3'(2'),5'-bisphosphate nucleotidase activity"/>
    <property type="evidence" value="ECO:0007669"/>
    <property type="project" value="UniProtKB-UniRule"/>
</dbReference>
<dbReference type="InterPro" id="IPR020583">
    <property type="entry name" value="Inositol_monoP_metal-BS"/>
</dbReference>
<evidence type="ECO:0000313" key="12">
    <source>
        <dbReference type="Proteomes" id="UP000469558"/>
    </source>
</evidence>
<dbReference type="Pfam" id="PF00459">
    <property type="entry name" value="Inositol_P"/>
    <property type="match status" value="1"/>
</dbReference>
<protein>
    <recommendedName>
        <fullName evidence="3 10">3'(2'),5'-bisphosphate nucleotidase</fullName>
        <ecNumber evidence="3 10">3.1.3.7</ecNumber>
    </recommendedName>
</protein>
<keyword evidence="5 10" id="KW-0378">Hydrolase</keyword>
<evidence type="ECO:0000256" key="6">
    <source>
        <dbReference type="ARBA" id="ARBA00022842"/>
    </source>
</evidence>
<feature type="binding site" evidence="9">
    <location>
        <position position="292"/>
    </location>
    <ligand>
        <name>Mg(2+)</name>
        <dbReference type="ChEBI" id="CHEBI:18420"/>
        <label>1</label>
        <note>catalytic</note>
    </ligand>
</feature>
<dbReference type="EMBL" id="QGMK01000206">
    <property type="protein sequence ID" value="TVY83307.1"/>
    <property type="molecule type" value="Genomic_DNA"/>
</dbReference>
<comment type="catalytic activity">
    <reaction evidence="7">
        <text>adenosine 3',5'-bisphosphate + H2O = AMP + phosphate</text>
        <dbReference type="Rhea" id="RHEA:10040"/>
        <dbReference type="ChEBI" id="CHEBI:15377"/>
        <dbReference type="ChEBI" id="CHEBI:43474"/>
        <dbReference type="ChEBI" id="CHEBI:58343"/>
        <dbReference type="ChEBI" id="CHEBI:456215"/>
        <dbReference type="EC" id="3.1.3.7"/>
    </reaction>
    <physiologicalReaction direction="left-to-right" evidence="7">
        <dbReference type="Rhea" id="RHEA:10041"/>
    </physiologicalReaction>
</comment>
<dbReference type="Gene3D" id="3.40.190.80">
    <property type="match status" value="1"/>
</dbReference>
<dbReference type="Proteomes" id="UP000469558">
    <property type="component" value="Unassembled WGS sequence"/>
</dbReference>
<dbReference type="OrthoDB" id="411145at2759"/>
<dbReference type="InterPro" id="IPR006239">
    <property type="entry name" value="DPNP"/>
</dbReference>
<evidence type="ECO:0000256" key="1">
    <source>
        <dbReference type="ARBA" id="ARBA00001946"/>
    </source>
</evidence>
<evidence type="ECO:0000256" key="10">
    <source>
        <dbReference type="RuleBase" id="RU368076"/>
    </source>
</evidence>
<dbReference type="NCBIfam" id="TIGR01330">
    <property type="entry name" value="bisphos_HAL2"/>
    <property type="match status" value="1"/>
</dbReference>
<evidence type="ECO:0000256" key="4">
    <source>
        <dbReference type="ARBA" id="ARBA00022723"/>
    </source>
</evidence>
<dbReference type="EC" id="3.1.3.7" evidence="3 10"/>
<feature type="binding site" evidence="9">
    <location>
        <position position="134"/>
    </location>
    <ligand>
        <name>Mg(2+)</name>
        <dbReference type="ChEBI" id="CHEBI:18420"/>
        <label>1</label>
        <note>catalytic</note>
    </ligand>
</feature>
<dbReference type="PROSITE" id="PS00630">
    <property type="entry name" value="IMP_2"/>
    <property type="match status" value="1"/>
</dbReference>
<dbReference type="InterPro" id="IPR000760">
    <property type="entry name" value="Inositol_monophosphatase-like"/>
</dbReference>
<keyword evidence="6 9" id="KW-0460">Magnesium</keyword>
<evidence type="ECO:0000256" key="5">
    <source>
        <dbReference type="ARBA" id="ARBA00022801"/>
    </source>
</evidence>
<comment type="similarity">
    <text evidence="2 10">Belongs to the inositol monophosphatase superfamily.</text>
</comment>
<keyword evidence="4 9" id="KW-0479">Metal-binding</keyword>
<dbReference type="SUPFAM" id="SSF56655">
    <property type="entry name" value="Carbohydrate phosphatase"/>
    <property type="match status" value="1"/>
</dbReference>
<dbReference type="InterPro" id="IPR020550">
    <property type="entry name" value="Inositol_monophosphatase_CS"/>
</dbReference>
<keyword evidence="12" id="KW-1185">Reference proteome</keyword>
<dbReference type="InterPro" id="IPR051090">
    <property type="entry name" value="Inositol_monoP_superfamily"/>
</dbReference>
<dbReference type="CDD" id="cd01517">
    <property type="entry name" value="PAP_phosphatase"/>
    <property type="match status" value="1"/>
</dbReference>
<feature type="binding site" evidence="9">
    <location>
        <position position="70"/>
    </location>
    <ligand>
        <name>Mg(2+)</name>
        <dbReference type="ChEBI" id="CHEBI:18420"/>
        <label>1</label>
        <note>catalytic</note>
    </ligand>
</feature>
<dbReference type="PANTHER" id="PTHR43200">
    <property type="entry name" value="PHOSPHATASE"/>
    <property type="match status" value="1"/>
</dbReference>
<organism evidence="11 12">
    <name type="scientific">Lachnellula suecica</name>
    <dbReference type="NCBI Taxonomy" id="602035"/>
    <lineage>
        <taxon>Eukaryota</taxon>
        <taxon>Fungi</taxon>
        <taxon>Dikarya</taxon>
        <taxon>Ascomycota</taxon>
        <taxon>Pezizomycotina</taxon>
        <taxon>Leotiomycetes</taxon>
        <taxon>Helotiales</taxon>
        <taxon>Lachnaceae</taxon>
        <taxon>Lachnellula</taxon>
    </lineage>
</organism>
<evidence type="ECO:0000256" key="8">
    <source>
        <dbReference type="ARBA" id="ARBA00044484"/>
    </source>
</evidence>
<gene>
    <name evidence="11" type="ORF">LSUE1_G001549</name>
</gene>
<evidence type="ECO:0000256" key="7">
    <source>
        <dbReference type="ARBA" id="ARBA00044479"/>
    </source>
</evidence>
<comment type="cofactor">
    <cofactor evidence="1 9 10">
        <name>Mg(2+)</name>
        <dbReference type="ChEBI" id="CHEBI:18420"/>
    </cofactor>
</comment>
<evidence type="ECO:0000256" key="2">
    <source>
        <dbReference type="ARBA" id="ARBA00009759"/>
    </source>
</evidence>
<comment type="caution">
    <text evidence="11">The sequence shown here is derived from an EMBL/GenBank/DDBJ whole genome shotgun (WGS) entry which is preliminary data.</text>
</comment>
<dbReference type="PRINTS" id="PR00377">
    <property type="entry name" value="IMPHPHTASES"/>
</dbReference>
<dbReference type="GO" id="GO:0046854">
    <property type="term" value="P:phosphatidylinositol phosphate biosynthetic process"/>
    <property type="evidence" value="ECO:0007669"/>
    <property type="project" value="InterPro"/>
</dbReference>
<comment type="catalytic activity">
    <reaction evidence="8">
        <text>3'-phosphoadenylyl sulfate + H2O = adenosine 5'-phosphosulfate + phosphate</text>
        <dbReference type="Rhea" id="RHEA:77639"/>
        <dbReference type="ChEBI" id="CHEBI:15377"/>
        <dbReference type="ChEBI" id="CHEBI:43474"/>
        <dbReference type="ChEBI" id="CHEBI:58243"/>
        <dbReference type="ChEBI" id="CHEBI:58339"/>
        <dbReference type="EC" id="3.1.3.7"/>
    </reaction>
    <physiologicalReaction direction="left-to-right" evidence="8">
        <dbReference type="Rhea" id="RHEA:77640"/>
    </physiologicalReaction>
</comment>
<name>A0A8T9CFH2_9HELO</name>
<dbReference type="AlphaFoldDB" id="A0A8T9CFH2"/>
<comment type="function">
    <text evidence="10">Converts adenosine 3'-phosphate 5'-phosphosulfate (PAPS) to adenosine 5'-phosphosulfate (APS) and 3'(2')-phosphoadenosine 5'-phosphate (PAP) to AMP.</text>
</comment>
<evidence type="ECO:0000256" key="3">
    <source>
        <dbReference type="ARBA" id="ARBA00012633"/>
    </source>
</evidence>